<dbReference type="eggNOG" id="ENOG502RSY5">
    <property type="taxonomic scope" value="Eukaryota"/>
</dbReference>
<gene>
    <name evidence="2" type="ordered locus">TP01_1074</name>
</gene>
<keyword evidence="1" id="KW-1133">Transmembrane helix</keyword>
<dbReference type="KEGG" id="tpv:TP01_1074"/>
<dbReference type="GO" id="GO:0005829">
    <property type="term" value="C:cytosol"/>
    <property type="evidence" value="ECO:0007669"/>
    <property type="project" value="TreeGrafter"/>
</dbReference>
<dbReference type="GO" id="GO:0016791">
    <property type="term" value="F:phosphatase activity"/>
    <property type="evidence" value="ECO:0007669"/>
    <property type="project" value="TreeGrafter"/>
</dbReference>
<dbReference type="Gene3D" id="3.40.50.1000">
    <property type="entry name" value="HAD superfamily/HAD-like"/>
    <property type="match status" value="1"/>
</dbReference>
<keyword evidence="1" id="KW-0812">Transmembrane</keyword>
<comment type="caution">
    <text evidence="2">The sequence shown here is derived from an EMBL/GenBank/DDBJ whole genome shotgun (WGS) entry which is preliminary data.</text>
</comment>
<organism evidence="2 3">
    <name type="scientific">Theileria parva</name>
    <name type="common">East coast fever infection agent</name>
    <dbReference type="NCBI Taxonomy" id="5875"/>
    <lineage>
        <taxon>Eukaryota</taxon>
        <taxon>Sar</taxon>
        <taxon>Alveolata</taxon>
        <taxon>Apicomplexa</taxon>
        <taxon>Aconoidasida</taxon>
        <taxon>Piroplasmida</taxon>
        <taxon>Theileriidae</taxon>
        <taxon>Theileria</taxon>
    </lineage>
</organism>
<reference evidence="2 3" key="1">
    <citation type="journal article" date="2005" name="Science">
        <title>Genome sequence of Theileria parva, a bovine pathogen that transforms lymphocytes.</title>
        <authorList>
            <person name="Gardner M.J."/>
            <person name="Bishop R."/>
            <person name="Shah T."/>
            <person name="de Villiers E.P."/>
            <person name="Carlton J.M."/>
            <person name="Hall N."/>
            <person name="Ren Q."/>
            <person name="Paulsen I.T."/>
            <person name="Pain A."/>
            <person name="Berriman M."/>
            <person name="Wilson R.J.M."/>
            <person name="Sato S."/>
            <person name="Ralph S.A."/>
            <person name="Mann D.J."/>
            <person name="Xiong Z."/>
            <person name="Shallom S.J."/>
            <person name="Weidman J."/>
            <person name="Jiang L."/>
            <person name="Lynn J."/>
            <person name="Weaver B."/>
            <person name="Shoaibi A."/>
            <person name="Domingo A.R."/>
            <person name="Wasawo D."/>
            <person name="Crabtree J."/>
            <person name="Wortman J.R."/>
            <person name="Haas B."/>
            <person name="Angiuoli S.V."/>
            <person name="Creasy T.H."/>
            <person name="Lu C."/>
            <person name="Suh B."/>
            <person name="Silva J.C."/>
            <person name="Utterback T.R."/>
            <person name="Feldblyum T.V."/>
            <person name="Pertea M."/>
            <person name="Allen J."/>
            <person name="Nierman W.C."/>
            <person name="Taracha E.L.N."/>
            <person name="Salzberg S.L."/>
            <person name="White O.R."/>
            <person name="Fitzhugh H.A."/>
            <person name="Morzaria S."/>
            <person name="Venter J.C."/>
            <person name="Fraser C.M."/>
            <person name="Nene V."/>
        </authorList>
    </citation>
    <scope>NUCLEOTIDE SEQUENCE [LARGE SCALE GENOMIC DNA]</scope>
    <source>
        <strain evidence="2 3">Muguga</strain>
    </source>
</reference>
<feature type="transmembrane region" description="Helical" evidence="1">
    <location>
        <begin position="12"/>
        <end position="35"/>
    </location>
</feature>
<keyword evidence="1" id="KW-0472">Membrane</keyword>
<dbReference type="InterPro" id="IPR006379">
    <property type="entry name" value="HAD-SF_hydro_IIB"/>
</dbReference>
<dbReference type="EMBL" id="AAGK01000001">
    <property type="protein sequence ID" value="EAN34312.1"/>
    <property type="molecule type" value="Genomic_DNA"/>
</dbReference>
<evidence type="ECO:0000313" key="2">
    <source>
        <dbReference type="EMBL" id="EAN34312.1"/>
    </source>
</evidence>
<dbReference type="NCBIfam" id="TIGR01484">
    <property type="entry name" value="HAD-SF-IIB"/>
    <property type="match status" value="1"/>
</dbReference>
<dbReference type="InterPro" id="IPR036412">
    <property type="entry name" value="HAD-like_sf"/>
</dbReference>
<dbReference type="PANTHER" id="PTHR10000:SF8">
    <property type="entry name" value="HAD SUPERFAMILY HYDROLASE-LIKE, TYPE 3"/>
    <property type="match status" value="1"/>
</dbReference>
<dbReference type="RefSeq" id="XP_766595.1">
    <property type="nucleotide sequence ID" value="XM_761502.1"/>
</dbReference>
<evidence type="ECO:0000256" key="1">
    <source>
        <dbReference type="SAM" id="Phobius"/>
    </source>
</evidence>
<evidence type="ECO:0000313" key="3">
    <source>
        <dbReference type="Proteomes" id="UP000001949"/>
    </source>
</evidence>
<dbReference type="AlphaFoldDB" id="Q4N6U6"/>
<keyword evidence="3" id="KW-1185">Reference proteome</keyword>
<dbReference type="OMA" id="SIECAMA"/>
<protein>
    <recommendedName>
        <fullName evidence="4">Haloacid dehalogenase-like hydrolase</fullName>
    </recommendedName>
</protein>
<evidence type="ECO:0008006" key="4">
    <source>
        <dbReference type="Google" id="ProtNLM"/>
    </source>
</evidence>
<dbReference type="Proteomes" id="UP000001949">
    <property type="component" value="Unassembled WGS sequence"/>
</dbReference>
<dbReference type="STRING" id="5875.Q4N6U6"/>
<dbReference type="VEuPathDB" id="PiroplasmaDB:TpMuguga_01g01074"/>
<name>Q4N6U6_THEPA</name>
<dbReference type="GO" id="GO:0000287">
    <property type="term" value="F:magnesium ion binding"/>
    <property type="evidence" value="ECO:0007669"/>
    <property type="project" value="TreeGrafter"/>
</dbReference>
<proteinExistence type="predicted"/>
<sequence length="318" mass="35965">MDDNRRRGQRHHIFLLGFLCLLVIGLLTGFFTYYYTRPERMKSISKFVKPEKLPKYFAIDIDGTFFIKDPEKFKRNIAAFKRLQDAGVLPFFCTGRSYNCMVGLIGEKVLNECGYRGVPGVYLNGAVVYSPAGNVIHSASFGDAFVKAFQKFISGKNIDDKVVYQAPECCYCIGNFYEEGKKFLESKNLSLPIKMDEKDVSSIDIVGISLPAMKVELENMKEGKDYFARTAYNLITQLTPPKCSKKIALEALLKFLHSSGEECAYIGDDYNDVEPMEYCSLSFAVADAQNEVKEKAKWITSRKHDECAFEQVVSALLD</sequence>
<dbReference type="GeneID" id="3503156"/>
<accession>Q4N6U6</accession>
<dbReference type="Gene3D" id="3.30.1240.10">
    <property type="match status" value="1"/>
</dbReference>
<dbReference type="InParanoid" id="Q4N6U6"/>
<dbReference type="InterPro" id="IPR023214">
    <property type="entry name" value="HAD_sf"/>
</dbReference>
<dbReference type="Pfam" id="PF08282">
    <property type="entry name" value="Hydrolase_3"/>
    <property type="match status" value="1"/>
</dbReference>
<dbReference type="PANTHER" id="PTHR10000">
    <property type="entry name" value="PHOSPHOSERINE PHOSPHATASE"/>
    <property type="match status" value="1"/>
</dbReference>
<dbReference type="SUPFAM" id="SSF56784">
    <property type="entry name" value="HAD-like"/>
    <property type="match status" value="1"/>
</dbReference>